<dbReference type="HAMAP" id="MF_01963">
    <property type="entry name" value="MTAP"/>
    <property type="match status" value="1"/>
</dbReference>
<dbReference type="EC" id="2.4.2.1" evidence="5"/>
<feature type="site" description="Important for substrate specificity" evidence="5">
    <location>
        <position position="182"/>
    </location>
</feature>
<comment type="caution">
    <text evidence="5">Lacks conserved residue(s) required for the propagation of feature annotation.</text>
</comment>
<feature type="binding site" evidence="5">
    <location>
        <position position="8"/>
    </location>
    <ligand>
        <name>phosphate</name>
        <dbReference type="ChEBI" id="CHEBI:43474"/>
    </ligand>
</feature>
<reference evidence="8" key="2">
    <citation type="submission" date="2020-09" db="EMBL/GenBank/DDBJ databases">
        <authorList>
            <person name="Sun Q."/>
            <person name="Ohkuma M."/>
        </authorList>
    </citation>
    <scope>NUCLEOTIDE SEQUENCE</scope>
    <source>
        <strain evidence="8">JCM 19596</strain>
    </source>
</reference>
<dbReference type="Pfam" id="PF01048">
    <property type="entry name" value="PNP_UDP_1"/>
    <property type="match status" value="1"/>
</dbReference>
<feature type="binding site" evidence="5">
    <location>
        <begin position="224"/>
        <end position="226"/>
    </location>
    <ligand>
        <name>substrate</name>
    </ligand>
</feature>
<comment type="function">
    <text evidence="5">Purine nucleoside phosphorylase involved in purine salvage.</text>
</comment>
<dbReference type="SUPFAM" id="SSF53167">
    <property type="entry name" value="Purine and uridine phosphorylases"/>
    <property type="match status" value="1"/>
</dbReference>
<dbReference type="PANTHER" id="PTHR42679:SF2">
    <property type="entry name" value="S-METHYL-5'-THIOADENOSINE PHOSPHORYLASE"/>
    <property type="match status" value="1"/>
</dbReference>
<feature type="binding site" evidence="5">
    <location>
        <position position="201"/>
    </location>
    <ligand>
        <name>phosphate</name>
        <dbReference type="ChEBI" id="CHEBI:43474"/>
    </ligand>
</feature>
<feature type="domain" description="Nucleoside phosphorylase" evidence="7">
    <location>
        <begin position="2"/>
        <end position="259"/>
    </location>
</feature>
<dbReference type="PANTHER" id="PTHR42679">
    <property type="entry name" value="S-METHYL-5'-THIOADENOSINE PHOSPHORYLASE"/>
    <property type="match status" value="1"/>
</dbReference>
<dbReference type="Proteomes" id="UP000607197">
    <property type="component" value="Unassembled WGS sequence"/>
</dbReference>
<organism evidence="8 9">
    <name type="scientific">Halocalculus aciditolerans</name>
    <dbReference type="NCBI Taxonomy" id="1383812"/>
    <lineage>
        <taxon>Archaea</taxon>
        <taxon>Methanobacteriati</taxon>
        <taxon>Methanobacteriota</taxon>
        <taxon>Stenosarchaea group</taxon>
        <taxon>Halobacteria</taxon>
        <taxon>Halobacteriales</taxon>
        <taxon>Halobacteriaceae</taxon>
        <taxon>Halocalculus</taxon>
    </lineage>
</organism>
<keyword evidence="9" id="KW-1185">Reference proteome</keyword>
<feature type="binding site" evidence="5">
    <location>
        <begin position="68"/>
        <end position="69"/>
    </location>
    <ligand>
        <name>phosphate</name>
        <dbReference type="ChEBI" id="CHEBI:43474"/>
    </ligand>
</feature>
<dbReference type="UniPathway" id="UPA00606"/>
<accession>A0A830FMM6</accession>
<evidence type="ECO:0000313" key="9">
    <source>
        <dbReference type="Proteomes" id="UP000607197"/>
    </source>
</evidence>
<comment type="subunit">
    <text evidence="4 5">Homohexamer. Dimer of a homotrimer.</text>
</comment>
<evidence type="ECO:0000256" key="3">
    <source>
        <dbReference type="ARBA" id="ARBA00022726"/>
    </source>
</evidence>
<evidence type="ECO:0000256" key="1">
    <source>
        <dbReference type="ARBA" id="ARBA00022676"/>
    </source>
</evidence>
<feature type="site" description="Important for substrate specificity" evidence="5">
    <location>
        <position position="236"/>
    </location>
</feature>
<dbReference type="GO" id="GO:0019509">
    <property type="term" value="P:L-methionine salvage from methylthioadenosine"/>
    <property type="evidence" value="ECO:0007669"/>
    <property type="project" value="TreeGrafter"/>
</dbReference>
<dbReference type="EMBL" id="BMPG01000005">
    <property type="protein sequence ID" value="GGL70850.1"/>
    <property type="molecule type" value="Genomic_DNA"/>
</dbReference>
<evidence type="ECO:0000313" key="8">
    <source>
        <dbReference type="EMBL" id="GGL70850.1"/>
    </source>
</evidence>
<dbReference type="InterPro" id="IPR035994">
    <property type="entry name" value="Nucleoside_phosphorylase_sf"/>
</dbReference>
<keyword evidence="1 5" id="KW-0328">Glycosyltransferase</keyword>
<comment type="similarity">
    <text evidence="5">Belongs to the PNP/MTAP phosphorylase family. MTAP subfamily.</text>
</comment>
<dbReference type="GO" id="GO:0005829">
    <property type="term" value="C:cytosol"/>
    <property type="evidence" value="ECO:0007669"/>
    <property type="project" value="TreeGrafter"/>
</dbReference>
<evidence type="ECO:0000256" key="2">
    <source>
        <dbReference type="ARBA" id="ARBA00022679"/>
    </source>
</evidence>
<dbReference type="CDD" id="cd09010">
    <property type="entry name" value="MTAP_SsMTAPII_like_MTIP"/>
    <property type="match status" value="1"/>
</dbReference>
<proteinExistence type="inferred from homology"/>
<comment type="pathway">
    <text evidence="5">Purine metabolism; purine nucleoside salvage.</text>
</comment>
<feature type="region of interest" description="Disordered" evidence="6">
    <location>
        <begin position="26"/>
        <end position="58"/>
    </location>
</feature>
<feature type="binding site" evidence="5">
    <location>
        <position position="200"/>
    </location>
    <ligand>
        <name>substrate</name>
    </ligand>
</feature>
<dbReference type="Gene3D" id="3.40.50.1580">
    <property type="entry name" value="Nucleoside phosphorylase domain"/>
    <property type="match status" value="1"/>
</dbReference>
<reference evidence="8" key="1">
    <citation type="journal article" date="2014" name="Int. J. Syst. Evol. Microbiol.">
        <title>Complete genome sequence of Corynebacterium casei LMG S-19264T (=DSM 44701T), isolated from a smear-ripened cheese.</title>
        <authorList>
            <consortium name="US DOE Joint Genome Institute (JGI-PGF)"/>
            <person name="Walter F."/>
            <person name="Albersmeier A."/>
            <person name="Kalinowski J."/>
            <person name="Ruckert C."/>
        </authorList>
    </citation>
    <scope>NUCLEOTIDE SEQUENCE</scope>
    <source>
        <strain evidence="8">JCM 19596</strain>
    </source>
</reference>
<dbReference type="GO" id="GO:0017061">
    <property type="term" value="F:S-methyl-5-thioadenosine phosphorylase activity"/>
    <property type="evidence" value="ECO:0007669"/>
    <property type="project" value="InterPro"/>
</dbReference>
<evidence type="ECO:0000259" key="7">
    <source>
        <dbReference type="Pfam" id="PF01048"/>
    </source>
</evidence>
<dbReference type="NCBIfam" id="TIGR01694">
    <property type="entry name" value="MTAP"/>
    <property type="match status" value="1"/>
</dbReference>
<comment type="miscellaneous">
    <text evidence="5">Although this enzyme belongs to the family of MTA phosphorylases based on sequence homology, it lacks several conserved amino acids in the substrate binding pocket that confer specificity towards MTA.</text>
</comment>
<name>A0A830FMM6_9EURY</name>
<dbReference type="FunFam" id="3.40.50.1580:FF:000012">
    <property type="entry name" value="Probable 6-oxopurine nucleoside phosphorylase"/>
    <property type="match status" value="1"/>
</dbReference>
<comment type="catalytic activity">
    <reaction evidence="5">
        <text>a purine D-ribonucleoside + phosphate = a purine nucleobase + alpha-D-ribose 1-phosphate</text>
        <dbReference type="Rhea" id="RHEA:19805"/>
        <dbReference type="ChEBI" id="CHEBI:26386"/>
        <dbReference type="ChEBI" id="CHEBI:43474"/>
        <dbReference type="ChEBI" id="CHEBI:57720"/>
        <dbReference type="ChEBI" id="CHEBI:142355"/>
        <dbReference type="EC" id="2.4.2.1"/>
    </reaction>
</comment>
<dbReference type="GO" id="GO:0006166">
    <property type="term" value="P:purine ribonucleoside salvage"/>
    <property type="evidence" value="ECO:0007669"/>
    <property type="project" value="UniProtKB-UniRule"/>
</dbReference>
<dbReference type="InterPro" id="IPR000845">
    <property type="entry name" value="Nucleoside_phosphorylase_d"/>
</dbReference>
<keyword evidence="3 5" id="KW-0660">Purine salvage</keyword>
<evidence type="ECO:0000256" key="4">
    <source>
        <dbReference type="ARBA" id="ARBA00063054"/>
    </source>
</evidence>
<dbReference type="InterPro" id="IPR010044">
    <property type="entry name" value="MTAP"/>
</dbReference>
<dbReference type="OrthoDB" id="7681at2157"/>
<dbReference type="AlphaFoldDB" id="A0A830FMM6"/>
<gene>
    <name evidence="8" type="primary">mtnP</name>
    <name evidence="8" type="ORF">GCM10009039_31150</name>
</gene>
<evidence type="ECO:0000256" key="6">
    <source>
        <dbReference type="SAM" id="MobiDB-lite"/>
    </source>
</evidence>
<protein>
    <recommendedName>
        <fullName evidence="5">Purine nucleoside phosphorylase</fullName>
        <shortName evidence="5">PNP</shortName>
        <ecNumber evidence="5">2.4.2.1</ecNumber>
    </recommendedName>
</protein>
<evidence type="ECO:0000256" key="5">
    <source>
        <dbReference type="HAMAP-Rule" id="MF_01963"/>
    </source>
</evidence>
<sequence>MIGFIGGSGIYEALPLDNVREVEIDTPYGEPSAPVTVGEFGDGETSETSRNGDGEAAEGGTEVAFLPRHGPEHGRDPTNLPYRANIYALKELGVERVLASNAVGSLKEELEPGTLVVPDGTFDRTKHRDSTFFGDGIVVHMPFADAYCPHMASHLAESAEEATDADVSEGGTYVCIEGPQYSTRAESEFYKSQGWDVVGMTAIPEAKLAREAEMCYATLAGVTDYDVWKRDSEVTLEEVLENAAKNETAIKQAVEHAIETLPEERDCDCEHALDGTINTPVDAIPQETRERVDPLVGHYLDDA</sequence>
<comment type="caution">
    <text evidence="8">The sequence shown here is derived from an EMBL/GenBank/DDBJ whole genome shotgun (WGS) entry which is preliminary data.</text>
</comment>
<keyword evidence="2 5" id="KW-0808">Transferase</keyword>
<dbReference type="RefSeq" id="WP_188980589.1">
    <property type="nucleotide sequence ID" value="NZ_BMPG01000005.1"/>
</dbReference>